<feature type="non-terminal residue" evidence="1">
    <location>
        <position position="1"/>
    </location>
</feature>
<dbReference type="AlphaFoldDB" id="A0A9P6ZJG5"/>
<accession>A0A9P6ZJG5</accession>
<name>A0A9P6ZJG5_9AGAM</name>
<organism evidence="1 2">
    <name type="scientific">Suillus placidus</name>
    <dbReference type="NCBI Taxonomy" id="48579"/>
    <lineage>
        <taxon>Eukaryota</taxon>
        <taxon>Fungi</taxon>
        <taxon>Dikarya</taxon>
        <taxon>Basidiomycota</taxon>
        <taxon>Agaricomycotina</taxon>
        <taxon>Agaricomycetes</taxon>
        <taxon>Agaricomycetidae</taxon>
        <taxon>Boletales</taxon>
        <taxon>Suillineae</taxon>
        <taxon>Suillaceae</taxon>
        <taxon>Suillus</taxon>
    </lineage>
</organism>
<comment type="caution">
    <text evidence="1">The sequence shown here is derived from an EMBL/GenBank/DDBJ whole genome shotgun (WGS) entry which is preliminary data.</text>
</comment>
<sequence length="172" mass="19430">QQEIYQSYVVKDILHNRQQIVDALSTSAEESPRTELKWAMDLVKDICAREMVVLSAKESGYHFDVVHTAPEQLEDFSIEELAKDMEKFAPVTWDFLDTTLSARMQRKTGAVKDCDEHQLVAGMDSDEEAYWEELGEGDLEGIIFGLTNDAESSLENQRKAKALLVCTNPVSL</sequence>
<evidence type="ECO:0000313" key="2">
    <source>
        <dbReference type="Proteomes" id="UP000714275"/>
    </source>
</evidence>
<dbReference type="OrthoDB" id="4743193at2759"/>
<evidence type="ECO:0000313" key="1">
    <source>
        <dbReference type="EMBL" id="KAG1766499.1"/>
    </source>
</evidence>
<dbReference type="Proteomes" id="UP000714275">
    <property type="component" value="Unassembled WGS sequence"/>
</dbReference>
<gene>
    <name evidence="1" type="ORF">EV702DRAFT_980854</name>
</gene>
<dbReference type="EMBL" id="JABBWD010000095">
    <property type="protein sequence ID" value="KAG1766499.1"/>
    <property type="molecule type" value="Genomic_DNA"/>
</dbReference>
<keyword evidence="2" id="KW-1185">Reference proteome</keyword>
<proteinExistence type="predicted"/>
<protein>
    <submittedName>
        <fullName evidence="1">Uncharacterized protein</fullName>
    </submittedName>
</protein>
<reference evidence="1" key="1">
    <citation type="journal article" date="2020" name="New Phytol.">
        <title>Comparative genomics reveals dynamic genome evolution in host specialist ectomycorrhizal fungi.</title>
        <authorList>
            <person name="Lofgren L.A."/>
            <person name="Nguyen N.H."/>
            <person name="Vilgalys R."/>
            <person name="Ruytinx J."/>
            <person name="Liao H.L."/>
            <person name="Branco S."/>
            <person name="Kuo A."/>
            <person name="LaButti K."/>
            <person name="Lipzen A."/>
            <person name="Andreopoulos W."/>
            <person name="Pangilinan J."/>
            <person name="Riley R."/>
            <person name="Hundley H."/>
            <person name="Na H."/>
            <person name="Barry K."/>
            <person name="Grigoriev I.V."/>
            <person name="Stajich J.E."/>
            <person name="Kennedy P.G."/>
        </authorList>
    </citation>
    <scope>NUCLEOTIDE SEQUENCE</scope>
    <source>
        <strain evidence="1">DOB743</strain>
    </source>
</reference>